<protein>
    <submittedName>
        <fullName evidence="2">Uncharacterized protein</fullName>
    </submittedName>
</protein>
<name>A0A8C3PK92_9CHAR</name>
<dbReference type="PANTHER" id="PTHR47115">
    <property type="entry name" value="COILED-COIL DOMAIN-CONTAINING PROTEIN 183"/>
    <property type="match status" value="1"/>
</dbReference>
<dbReference type="Ensembl" id="ENSCPGT00000008666.1">
    <property type="protein sequence ID" value="ENSCPGP00000007889.1"/>
    <property type="gene ID" value="ENSCPGG00000005628.1"/>
</dbReference>
<dbReference type="Proteomes" id="UP000694419">
    <property type="component" value="Unplaced"/>
</dbReference>
<evidence type="ECO:0000256" key="1">
    <source>
        <dbReference type="SAM" id="Coils"/>
    </source>
</evidence>
<evidence type="ECO:0000313" key="3">
    <source>
        <dbReference type="Proteomes" id="UP000694419"/>
    </source>
</evidence>
<keyword evidence="1" id="KW-0175">Coiled coil</keyword>
<accession>A0A8C3PK92</accession>
<feature type="coiled-coil region" evidence="1">
    <location>
        <begin position="282"/>
        <end position="358"/>
    </location>
</feature>
<reference evidence="2" key="2">
    <citation type="submission" date="2025-09" db="UniProtKB">
        <authorList>
            <consortium name="Ensembl"/>
        </authorList>
    </citation>
    <scope>IDENTIFICATION</scope>
</reference>
<reference evidence="2" key="1">
    <citation type="submission" date="2025-08" db="UniProtKB">
        <authorList>
            <consortium name="Ensembl"/>
        </authorList>
    </citation>
    <scope>IDENTIFICATION</scope>
</reference>
<dbReference type="PANTHER" id="PTHR47115:SF1">
    <property type="entry name" value="COILED-COIL DOMAIN-CONTAINING PROTEIN 183"/>
    <property type="match status" value="1"/>
</dbReference>
<proteinExistence type="predicted"/>
<evidence type="ECO:0000313" key="2">
    <source>
        <dbReference type="Ensembl" id="ENSCPGP00000007889.1"/>
    </source>
</evidence>
<dbReference type="AlphaFoldDB" id="A0A8C3PK92"/>
<sequence>MSQPFLGGIQSSASGGMSFLGRTPFSHGCPANPASSLASSHVPIQVAQERLRAKIYEQVNVSDMLLYQLQQRGRAWDELQRRLQQLQDAQMEDKRLQEQVQVIRQLENNIDKMLTKVRACQRVTTLYLAVRDVLRKVSSSSLCHCPTHSPRKGNEVPQELSDSQRSIPALATASPFSDVLQEEMTQMETRFRAERELRFRSLAAQNVPIDRLWLKEASEKHLRAVSGGVPGQAGLRAEGRHRCQTPPGVGGLQGQLPQGVTILVLSPVQDIPSRLLAQQKSSVELEQYVNECKEKKQALKETLKDLELKQAELKFRQPPNKNSVVGSRVLEEELRMNLQLEEARLEQMRAQMLRNQELLVDFENGIDHLFVRLHGITIPDQVPTWLWGERSPRWCLVVLQHRTQAQWRWPHSLSSAHSSPLSPPDPFDFADKDHGLVLTREDIKKQGLYLIESKKKGGKKK</sequence>
<feature type="coiled-coil region" evidence="1">
    <location>
        <begin position="79"/>
        <end position="123"/>
    </location>
</feature>
<keyword evidence="3" id="KW-1185">Reference proteome</keyword>
<dbReference type="InterPro" id="IPR043247">
    <property type="entry name" value="CCDC183"/>
</dbReference>
<organism evidence="2 3">
    <name type="scientific">Calidris pygmaea</name>
    <name type="common">Spoon-billed sandpiper</name>
    <dbReference type="NCBI Taxonomy" id="425635"/>
    <lineage>
        <taxon>Eukaryota</taxon>
        <taxon>Metazoa</taxon>
        <taxon>Chordata</taxon>
        <taxon>Craniata</taxon>
        <taxon>Vertebrata</taxon>
        <taxon>Euteleostomi</taxon>
        <taxon>Archelosauria</taxon>
        <taxon>Archosauria</taxon>
        <taxon>Dinosauria</taxon>
        <taxon>Saurischia</taxon>
        <taxon>Theropoda</taxon>
        <taxon>Coelurosauria</taxon>
        <taxon>Aves</taxon>
        <taxon>Neognathae</taxon>
        <taxon>Neoaves</taxon>
        <taxon>Charadriiformes</taxon>
        <taxon>Scolopacidae</taxon>
        <taxon>Calidris</taxon>
    </lineage>
</organism>